<keyword evidence="1" id="KW-0436">Ligase</keyword>
<dbReference type="Proteomes" id="UP001197114">
    <property type="component" value="Unassembled WGS sequence"/>
</dbReference>
<keyword evidence="3 4" id="KW-0067">ATP-binding</keyword>
<dbReference type="EMBL" id="WMBF01000018">
    <property type="protein sequence ID" value="MBW5420712.1"/>
    <property type="molecule type" value="Genomic_DNA"/>
</dbReference>
<dbReference type="InterPro" id="IPR040570">
    <property type="entry name" value="LAL_C2"/>
</dbReference>
<accession>A0ABS6YH19</accession>
<comment type="caution">
    <text evidence="6">The sequence shown here is derived from an EMBL/GenBank/DDBJ whole genome shotgun (WGS) entry which is preliminary data.</text>
</comment>
<gene>
    <name evidence="6" type="ORF">GKQ77_03890</name>
</gene>
<dbReference type="Gene3D" id="3.40.50.20">
    <property type="match status" value="1"/>
</dbReference>
<sequence>MSHGSGPVVAVVAGTPQLVEAARALGVRTVFVHAAGGPRPRTADVADHAVAADLENDEAVLQALAPFHERYRLARVLSLTERGLLPAASAARALGVPGNSLHTVRLLQDKRRMRELLDTQGLSPVRSRPLASPRELVDFCREIGGPVILKPAGGSSSKAVERVEGPGDAEAAWRRFTAAGGADPLAEEFLGGPEISVEGFSHQGRHTVVAVTDKQVLPSFVEVGHTMPSALPPATLEEAVKLTVAFLDAVGLHEGPSHTEVKVTRLGPRIIESHNRIGGDKIRELVRRAYGIDLVGLTVGCPLGLLPAPPNPPPARGGAAIRFLTPAPGTVRQIRTPDAGDASAVISLDVGVGEVIGPVRSSQDRAGYVLTGGTDAADAARRCERLAEQVLIEVDAAGRPADRRVKG</sequence>
<evidence type="ECO:0000256" key="4">
    <source>
        <dbReference type="PROSITE-ProRule" id="PRU00409"/>
    </source>
</evidence>
<evidence type="ECO:0000313" key="7">
    <source>
        <dbReference type="Proteomes" id="UP001197114"/>
    </source>
</evidence>
<dbReference type="PROSITE" id="PS50975">
    <property type="entry name" value="ATP_GRASP"/>
    <property type="match status" value="1"/>
</dbReference>
<dbReference type="InterPro" id="IPR052032">
    <property type="entry name" value="ATP-dep_AA_Ligase"/>
</dbReference>
<evidence type="ECO:0000256" key="3">
    <source>
        <dbReference type="ARBA" id="ARBA00022840"/>
    </source>
</evidence>
<evidence type="ECO:0000256" key="2">
    <source>
        <dbReference type="ARBA" id="ARBA00022741"/>
    </source>
</evidence>
<dbReference type="Pfam" id="PF13535">
    <property type="entry name" value="ATP-grasp_4"/>
    <property type="match status" value="1"/>
</dbReference>
<proteinExistence type="predicted"/>
<dbReference type="Gene3D" id="3.30.470.20">
    <property type="entry name" value="ATP-grasp fold, B domain"/>
    <property type="match status" value="1"/>
</dbReference>
<dbReference type="PANTHER" id="PTHR43585">
    <property type="entry name" value="FUMIPYRROLE BIOSYNTHESIS PROTEIN C"/>
    <property type="match status" value="1"/>
</dbReference>
<dbReference type="Pfam" id="PF18603">
    <property type="entry name" value="LAL_C2"/>
    <property type="match status" value="1"/>
</dbReference>
<dbReference type="RefSeq" id="WP_219687279.1">
    <property type="nucleotide sequence ID" value="NZ_WMBF01000018.1"/>
</dbReference>
<keyword evidence="2 4" id="KW-0547">Nucleotide-binding</keyword>
<organism evidence="6 7">
    <name type="scientific">Streptomyces anatolicus</name>
    <dbReference type="NCBI Taxonomy" id="2675858"/>
    <lineage>
        <taxon>Bacteria</taxon>
        <taxon>Bacillati</taxon>
        <taxon>Actinomycetota</taxon>
        <taxon>Actinomycetes</taxon>
        <taxon>Kitasatosporales</taxon>
        <taxon>Streptomycetaceae</taxon>
        <taxon>Streptomyces</taxon>
    </lineage>
</organism>
<reference evidence="6 7" key="1">
    <citation type="submission" date="2019-11" db="EMBL/GenBank/DDBJ databases">
        <authorList>
            <person name="Ay H."/>
        </authorList>
    </citation>
    <scope>NUCLEOTIDE SEQUENCE [LARGE SCALE GENOMIC DNA]</scope>
    <source>
        <strain evidence="6 7">BG9H</strain>
    </source>
</reference>
<evidence type="ECO:0000313" key="6">
    <source>
        <dbReference type="EMBL" id="MBW5420712.1"/>
    </source>
</evidence>
<name>A0ABS6YH19_9ACTN</name>
<evidence type="ECO:0000256" key="1">
    <source>
        <dbReference type="ARBA" id="ARBA00022598"/>
    </source>
</evidence>
<dbReference type="InterPro" id="IPR041472">
    <property type="entry name" value="BL00235/CARNS1_N"/>
</dbReference>
<dbReference type="SUPFAM" id="SSF56059">
    <property type="entry name" value="Glutathione synthetase ATP-binding domain-like"/>
    <property type="match status" value="1"/>
</dbReference>
<dbReference type="PANTHER" id="PTHR43585:SF2">
    <property type="entry name" value="ATP-GRASP ENZYME FSQD"/>
    <property type="match status" value="1"/>
</dbReference>
<protein>
    <submittedName>
        <fullName evidence="6">ATP-grasp domain-containing protein</fullName>
    </submittedName>
</protein>
<dbReference type="Pfam" id="PF18130">
    <property type="entry name" value="ATPgrasp_N"/>
    <property type="match status" value="1"/>
</dbReference>
<keyword evidence="7" id="KW-1185">Reference proteome</keyword>
<feature type="domain" description="ATP-grasp" evidence="5">
    <location>
        <begin position="114"/>
        <end position="303"/>
    </location>
</feature>
<evidence type="ECO:0000259" key="5">
    <source>
        <dbReference type="PROSITE" id="PS50975"/>
    </source>
</evidence>
<dbReference type="InterPro" id="IPR011761">
    <property type="entry name" value="ATP-grasp"/>
</dbReference>